<protein>
    <submittedName>
        <fullName evidence="7">TetR family transcriptional regulator</fullName>
    </submittedName>
</protein>
<dbReference type="PANTHER" id="PTHR47506:SF6">
    <property type="entry name" value="HTH-TYPE TRANSCRIPTIONAL REPRESSOR NEMR"/>
    <property type="match status" value="1"/>
</dbReference>
<dbReference type="InterPro" id="IPR039538">
    <property type="entry name" value="BetI_C"/>
</dbReference>
<dbReference type="InterPro" id="IPR009057">
    <property type="entry name" value="Homeodomain-like_sf"/>
</dbReference>
<dbReference type="Pfam" id="PF13977">
    <property type="entry name" value="TetR_C_6"/>
    <property type="match status" value="1"/>
</dbReference>
<organism evidence="7 8">
    <name type="scientific">Cellulomonas cellasea DSM 20118</name>
    <dbReference type="NCBI Taxonomy" id="1408250"/>
    <lineage>
        <taxon>Bacteria</taxon>
        <taxon>Bacillati</taxon>
        <taxon>Actinomycetota</taxon>
        <taxon>Actinomycetes</taxon>
        <taxon>Micrococcales</taxon>
        <taxon>Cellulomonadaceae</taxon>
        <taxon>Cellulomonas</taxon>
    </lineage>
</organism>
<dbReference type="PANTHER" id="PTHR47506">
    <property type="entry name" value="TRANSCRIPTIONAL REGULATORY PROTEIN"/>
    <property type="match status" value="1"/>
</dbReference>
<dbReference type="Gene3D" id="1.10.357.10">
    <property type="entry name" value="Tetracycline Repressor, domain 2"/>
    <property type="match status" value="1"/>
</dbReference>
<dbReference type="PROSITE" id="PS50977">
    <property type="entry name" value="HTH_TETR_2"/>
    <property type="match status" value="1"/>
</dbReference>
<keyword evidence="3 5" id="KW-0238">DNA-binding</keyword>
<accession>A0A0A0B5P8</accession>
<keyword evidence="4" id="KW-0804">Transcription</keyword>
<gene>
    <name evidence="7" type="ORF">Q760_01115</name>
</gene>
<feature type="DNA-binding region" description="H-T-H motif" evidence="5">
    <location>
        <begin position="36"/>
        <end position="55"/>
    </location>
</feature>
<evidence type="ECO:0000256" key="5">
    <source>
        <dbReference type="PROSITE-ProRule" id="PRU00335"/>
    </source>
</evidence>
<dbReference type="InterPro" id="IPR001647">
    <property type="entry name" value="HTH_TetR"/>
</dbReference>
<evidence type="ECO:0000256" key="4">
    <source>
        <dbReference type="ARBA" id="ARBA00023163"/>
    </source>
</evidence>
<dbReference type="InterPro" id="IPR036271">
    <property type="entry name" value="Tet_transcr_reg_TetR-rel_C_sf"/>
</dbReference>
<dbReference type="STRING" id="1408250.Q760_01115"/>
<comment type="caution">
    <text evidence="7">The sequence shown here is derived from an EMBL/GenBank/DDBJ whole genome shotgun (WGS) entry which is preliminary data.</text>
</comment>
<dbReference type="SUPFAM" id="SSF48498">
    <property type="entry name" value="Tetracyclin repressor-like, C-terminal domain"/>
    <property type="match status" value="1"/>
</dbReference>
<keyword evidence="2" id="KW-0805">Transcription regulation</keyword>
<reference evidence="7 8" key="1">
    <citation type="submission" date="2013-10" db="EMBL/GenBank/DDBJ databases">
        <authorList>
            <person name="Wang G."/>
            <person name="Zhuang W."/>
        </authorList>
    </citation>
    <scope>NUCLEOTIDE SEQUENCE [LARGE SCALE GENOMIC DNA]</scope>
    <source>
        <strain evidence="7 8">DSM 20118</strain>
    </source>
</reference>
<dbReference type="Pfam" id="PF00440">
    <property type="entry name" value="TetR_N"/>
    <property type="match status" value="1"/>
</dbReference>
<evidence type="ECO:0000313" key="8">
    <source>
        <dbReference type="Proteomes" id="UP000029833"/>
    </source>
</evidence>
<evidence type="ECO:0000256" key="2">
    <source>
        <dbReference type="ARBA" id="ARBA00023015"/>
    </source>
</evidence>
<dbReference type="Proteomes" id="UP000029833">
    <property type="component" value="Unassembled WGS sequence"/>
</dbReference>
<proteinExistence type="predicted"/>
<name>A0A0A0B5P8_9CELL</name>
<evidence type="ECO:0000313" key="7">
    <source>
        <dbReference type="EMBL" id="KGM01462.1"/>
    </source>
</evidence>
<dbReference type="SUPFAM" id="SSF46689">
    <property type="entry name" value="Homeodomain-like"/>
    <property type="match status" value="1"/>
</dbReference>
<evidence type="ECO:0000256" key="1">
    <source>
        <dbReference type="ARBA" id="ARBA00022491"/>
    </source>
</evidence>
<keyword evidence="8" id="KW-1185">Reference proteome</keyword>
<evidence type="ECO:0000256" key="3">
    <source>
        <dbReference type="ARBA" id="ARBA00023125"/>
    </source>
</evidence>
<dbReference type="RefSeq" id="WP_034632206.1">
    <property type="nucleotide sequence ID" value="NZ_AXNT01000104.1"/>
</dbReference>
<dbReference type="PRINTS" id="PR00455">
    <property type="entry name" value="HTHTETR"/>
</dbReference>
<dbReference type="GO" id="GO:0003677">
    <property type="term" value="F:DNA binding"/>
    <property type="evidence" value="ECO:0007669"/>
    <property type="project" value="UniProtKB-UniRule"/>
</dbReference>
<dbReference type="EMBL" id="AXNT01000104">
    <property type="protein sequence ID" value="KGM01462.1"/>
    <property type="molecule type" value="Genomic_DNA"/>
</dbReference>
<dbReference type="OrthoDB" id="7505659at2"/>
<evidence type="ECO:0000259" key="6">
    <source>
        <dbReference type="PROSITE" id="PS50977"/>
    </source>
</evidence>
<dbReference type="AlphaFoldDB" id="A0A0A0B5P8"/>
<sequence length="199" mass="21761">MTDESLRGYAKGRAKREGILDAATVLFGEVGYRAASLREIAARAGLSHPGLLHHFPTKESLLAAVLDRRDRLDRAQFELDTSQGVDALRHLVDVVAHNAQSPGLVELYCVLSAEATARDHPAHTFFVDRYARVVALCVEAFRVAEAEGALRPGTDPETAGRSLVALMDGLQLQWLLDRDAVDMAAAVREHLDDRLAVRV</sequence>
<feature type="domain" description="HTH tetR-type" evidence="6">
    <location>
        <begin position="13"/>
        <end position="73"/>
    </location>
</feature>
<keyword evidence="1" id="KW-0678">Repressor</keyword>